<organism evidence="1 2">
    <name type="scientific">Lagenidium giganteum</name>
    <dbReference type="NCBI Taxonomy" id="4803"/>
    <lineage>
        <taxon>Eukaryota</taxon>
        <taxon>Sar</taxon>
        <taxon>Stramenopiles</taxon>
        <taxon>Oomycota</taxon>
        <taxon>Peronosporomycetes</taxon>
        <taxon>Pythiales</taxon>
        <taxon>Pythiaceae</taxon>
    </lineage>
</organism>
<name>A0AAV2ZDH9_9STRA</name>
<proteinExistence type="predicted"/>
<comment type="caution">
    <text evidence="1">The sequence shown here is derived from an EMBL/GenBank/DDBJ whole genome shotgun (WGS) entry which is preliminary data.</text>
</comment>
<reference evidence="1" key="2">
    <citation type="journal article" date="2023" name="Microbiol Resour">
        <title>Decontamination and Annotation of the Draft Genome Sequence of the Oomycete Lagenidium giganteum ARSEF 373.</title>
        <authorList>
            <person name="Morgan W.R."/>
            <person name="Tartar A."/>
        </authorList>
    </citation>
    <scope>NUCLEOTIDE SEQUENCE</scope>
    <source>
        <strain evidence="1">ARSEF 373</strain>
    </source>
</reference>
<dbReference type="Proteomes" id="UP001146120">
    <property type="component" value="Unassembled WGS sequence"/>
</dbReference>
<reference evidence="1" key="1">
    <citation type="submission" date="2022-11" db="EMBL/GenBank/DDBJ databases">
        <authorList>
            <person name="Morgan W.R."/>
            <person name="Tartar A."/>
        </authorList>
    </citation>
    <scope>NUCLEOTIDE SEQUENCE</scope>
    <source>
        <strain evidence="1">ARSEF 373</strain>
    </source>
</reference>
<evidence type="ECO:0000313" key="1">
    <source>
        <dbReference type="EMBL" id="DBA02660.1"/>
    </source>
</evidence>
<protein>
    <submittedName>
        <fullName evidence="1">Uncharacterized protein</fullName>
    </submittedName>
</protein>
<sequence>MFGVDRNYFWAVHMLREAIEVVAQVVQAYNASVLVSHSYMNHLLVVMLVLNSWSTPAIHYVAQ</sequence>
<keyword evidence="2" id="KW-1185">Reference proteome</keyword>
<accession>A0AAV2ZDH9</accession>
<gene>
    <name evidence="1" type="ORF">N0F65_010485</name>
</gene>
<dbReference type="AlphaFoldDB" id="A0AAV2ZDH9"/>
<evidence type="ECO:0000313" key="2">
    <source>
        <dbReference type="Proteomes" id="UP001146120"/>
    </source>
</evidence>
<dbReference type="EMBL" id="DAKRPA010000028">
    <property type="protein sequence ID" value="DBA02660.1"/>
    <property type="molecule type" value="Genomic_DNA"/>
</dbReference>